<gene>
    <name evidence="7" type="ORF">CDL12_09542</name>
</gene>
<evidence type="ECO:0000256" key="3">
    <source>
        <dbReference type="ARBA" id="ARBA00035647"/>
    </source>
</evidence>
<dbReference type="PANTHER" id="PTHR32035:SF3">
    <property type="entry name" value="SMALL RIBOSOMAL SUBUNIT PROTEIN MS38"/>
    <property type="match status" value="1"/>
</dbReference>
<reference evidence="8" key="1">
    <citation type="journal article" date="2018" name="Gigascience">
        <title>Genome assembly of the Pink Ipe (Handroanthus impetiginosus, Bignoniaceae), a highly valued, ecologically keystone Neotropical timber forest tree.</title>
        <authorList>
            <person name="Silva-Junior O.B."/>
            <person name="Grattapaglia D."/>
            <person name="Novaes E."/>
            <person name="Collevatti R.G."/>
        </authorList>
    </citation>
    <scope>NUCLEOTIDE SEQUENCE [LARGE SCALE GENOMIC DNA]</scope>
    <source>
        <strain evidence="8">cv. UFG-1</strain>
    </source>
</reference>
<dbReference type="OrthoDB" id="1932216at2759"/>
<feature type="domain" description="Ribosomal protein mS38 C-terminal" evidence="6">
    <location>
        <begin position="107"/>
        <end position="134"/>
    </location>
</feature>
<dbReference type="GO" id="GO:0005739">
    <property type="term" value="C:mitochondrion"/>
    <property type="evidence" value="ECO:0007669"/>
    <property type="project" value="UniProtKB-SubCell"/>
</dbReference>
<dbReference type="SMART" id="SM01155">
    <property type="entry name" value="DUF1713"/>
    <property type="match status" value="1"/>
</dbReference>
<comment type="subcellular location">
    <subcellularLocation>
        <location evidence="1">Mitochondrion</location>
    </subcellularLocation>
</comment>
<protein>
    <recommendedName>
        <fullName evidence="4">Small ribosomal subunit protein mS38</fullName>
    </recommendedName>
</protein>
<evidence type="ECO:0000313" key="7">
    <source>
        <dbReference type="EMBL" id="PIN17805.1"/>
    </source>
</evidence>
<dbReference type="EMBL" id="NKXS01001606">
    <property type="protein sequence ID" value="PIN17805.1"/>
    <property type="molecule type" value="Genomic_DNA"/>
</dbReference>
<accession>A0A2G9HJW8</accession>
<dbReference type="Proteomes" id="UP000231279">
    <property type="component" value="Unassembled WGS sequence"/>
</dbReference>
<comment type="similarity">
    <text evidence="3">Belongs to the mitochondrion-specific ribosomal protein mS38 family.</text>
</comment>
<keyword evidence="2" id="KW-0496">Mitochondrion</keyword>
<evidence type="ECO:0000259" key="6">
    <source>
        <dbReference type="SMART" id="SM01155"/>
    </source>
</evidence>
<organism evidence="7 8">
    <name type="scientific">Handroanthus impetiginosus</name>
    <dbReference type="NCBI Taxonomy" id="429701"/>
    <lineage>
        <taxon>Eukaryota</taxon>
        <taxon>Viridiplantae</taxon>
        <taxon>Streptophyta</taxon>
        <taxon>Embryophyta</taxon>
        <taxon>Tracheophyta</taxon>
        <taxon>Spermatophyta</taxon>
        <taxon>Magnoliopsida</taxon>
        <taxon>eudicotyledons</taxon>
        <taxon>Gunneridae</taxon>
        <taxon>Pentapetalae</taxon>
        <taxon>asterids</taxon>
        <taxon>lamiids</taxon>
        <taxon>Lamiales</taxon>
        <taxon>Bignoniaceae</taxon>
        <taxon>Crescentiina</taxon>
        <taxon>Tabebuia alliance</taxon>
        <taxon>Handroanthus</taxon>
    </lineage>
</organism>
<dbReference type="PANTHER" id="PTHR32035">
    <property type="entry name" value="AURORA KINASE A-INTERACTING PROTEIN"/>
    <property type="match status" value="1"/>
</dbReference>
<name>A0A2G9HJW8_9LAMI</name>
<feature type="region of interest" description="Disordered" evidence="5">
    <location>
        <begin position="91"/>
        <end position="135"/>
    </location>
</feature>
<evidence type="ECO:0000256" key="4">
    <source>
        <dbReference type="ARBA" id="ARBA00035682"/>
    </source>
</evidence>
<evidence type="ECO:0000256" key="2">
    <source>
        <dbReference type="ARBA" id="ARBA00023128"/>
    </source>
</evidence>
<dbReference type="Pfam" id="PF08213">
    <property type="entry name" value="COX24_C"/>
    <property type="match status" value="1"/>
</dbReference>
<proteinExistence type="inferred from homology"/>
<dbReference type="InterPro" id="IPR013177">
    <property type="entry name" value="Ribosomal_mS38_C"/>
</dbReference>
<keyword evidence="8" id="KW-1185">Reference proteome</keyword>
<sequence>MVPATLQKLLRNQSQSASKIFTYFRQSRFPLPPSVLTQFPQNYNPIDVSPFPNHRKTDYLSPNHPFCGPPYPTFSFECFLNPNSVPAPLIRSESDEEAASDDSRIIRADSVKKKRKKKMNKHKLRKLRKRLRRKA</sequence>
<feature type="compositionally biased region" description="Basic and acidic residues" evidence="5">
    <location>
        <begin position="101"/>
        <end position="111"/>
    </location>
</feature>
<evidence type="ECO:0000256" key="5">
    <source>
        <dbReference type="SAM" id="MobiDB-lite"/>
    </source>
</evidence>
<evidence type="ECO:0000313" key="8">
    <source>
        <dbReference type="Proteomes" id="UP000231279"/>
    </source>
</evidence>
<evidence type="ECO:0000256" key="1">
    <source>
        <dbReference type="ARBA" id="ARBA00004173"/>
    </source>
</evidence>
<feature type="compositionally biased region" description="Basic residues" evidence="5">
    <location>
        <begin position="112"/>
        <end position="135"/>
    </location>
</feature>
<dbReference type="AlphaFoldDB" id="A0A2G9HJW8"/>
<comment type="caution">
    <text evidence="7">The sequence shown here is derived from an EMBL/GenBank/DDBJ whole genome shotgun (WGS) entry which is preliminary data.</text>
</comment>